<feature type="region of interest" description="Disordered" evidence="1">
    <location>
        <begin position="1"/>
        <end position="20"/>
    </location>
</feature>
<proteinExistence type="predicted"/>
<organism evidence="3 4">
    <name type="scientific">Cutibacterium namnetense</name>
    <dbReference type="NCBI Taxonomy" id="1574624"/>
    <lineage>
        <taxon>Bacteria</taxon>
        <taxon>Bacillati</taxon>
        <taxon>Actinomycetota</taxon>
        <taxon>Actinomycetes</taxon>
        <taxon>Propionibacteriales</taxon>
        <taxon>Propionibacteriaceae</taxon>
        <taxon>Cutibacterium</taxon>
    </lineage>
</organism>
<evidence type="ECO:0000313" key="3">
    <source>
        <dbReference type="EMBL" id="REB70804.1"/>
    </source>
</evidence>
<keyword evidence="2" id="KW-1133">Transmembrane helix</keyword>
<feature type="transmembrane region" description="Helical" evidence="2">
    <location>
        <begin position="99"/>
        <end position="122"/>
    </location>
</feature>
<keyword evidence="2" id="KW-0472">Membrane</keyword>
<keyword evidence="2" id="KW-0812">Transmembrane</keyword>
<dbReference type="Proteomes" id="UP000256324">
    <property type="component" value="Unassembled WGS sequence"/>
</dbReference>
<evidence type="ECO:0008006" key="5">
    <source>
        <dbReference type="Google" id="ProtNLM"/>
    </source>
</evidence>
<feature type="region of interest" description="Disordered" evidence="1">
    <location>
        <begin position="32"/>
        <end position="54"/>
    </location>
</feature>
<evidence type="ECO:0000313" key="4">
    <source>
        <dbReference type="Proteomes" id="UP000256324"/>
    </source>
</evidence>
<feature type="transmembrane region" description="Helical" evidence="2">
    <location>
        <begin position="64"/>
        <end position="87"/>
    </location>
</feature>
<feature type="compositionally biased region" description="Basic and acidic residues" evidence="1">
    <location>
        <begin position="1"/>
        <end position="15"/>
    </location>
</feature>
<dbReference type="RefSeq" id="WP_115938292.1">
    <property type="nucleotide sequence ID" value="NZ_JARJNT010000001.1"/>
</dbReference>
<reference evidence="3 4" key="1">
    <citation type="submission" date="2017-09" db="EMBL/GenBank/DDBJ databases">
        <authorList>
            <person name="Bumgarner R.E."/>
        </authorList>
    </citation>
    <scope>NUCLEOTIDE SEQUENCE [LARGE SCALE GENOMIC DNA]</scope>
    <source>
        <strain evidence="3 4">T34998</strain>
    </source>
</reference>
<name>A0ABX9IED3_9ACTN</name>
<protein>
    <recommendedName>
        <fullName evidence="5">Transmembrane protein</fullName>
    </recommendedName>
</protein>
<evidence type="ECO:0000256" key="2">
    <source>
        <dbReference type="SAM" id="Phobius"/>
    </source>
</evidence>
<evidence type="ECO:0000256" key="1">
    <source>
        <dbReference type="SAM" id="MobiDB-lite"/>
    </source>
</evidence>
<comment type="caution">
    <text evidence="3">The sequence shown here is derived from an EMBL/GenBank/DDBJ whole genome shotgun (WGS) entry which is preliminary data.</text>
</comment>
<accession>A0ABX9IED3</accession>
<keyword evidence="4" id="KW-1185">Reference proteome</keyword>
<dbReference type="EMBL" id="PCZS01000001">
    <property type="protein sequence ID" value="REB70804.1"/>
    <property type="molecule type" value="Genomic_DNA"/>
</dbReference>
<sequence>MTSEDDTFHDARTDSLDTAPASCLNEDVTYSQGDADLGTMAGSSQTDTLDRKEREQELAQRDRLFNVVIAIVIVSLLIGLGIIIAYMCIVGGKVDYRVMVTWYGGVAAQTIGVLAVMVRSLFPKEIHRTPPKR</sequence>
<gene>
    <name evidence="3" type="ORF">CP880_03390</name>
</gene>